<dbReference type="OrthoDB" id="1750606at2759"/>
<organism evidence="3 4">
    <name type="scientific">Acer yangbiense</name>
    <dbReference type="NCBI Taxonomy" id="1000413"/>
    <lineage>
        <taxon>Eukaryota</taxon>
        <taxon>Viridiplantae</taxon>
        <taxon>Streptophyta</taxon>
        <taxon>Embryophyta</taxon>
        <taxon>Tracheophyta</taxon>
        <taxon>Spermatophyta</taxon>
        <taxon>Magnoliopsida</taxon>
        <taxon>eudicotyledons</taxon>
        <taxon>Gunneridae</taxon>
        <taxon>Pentapetalae</taxon>
        <taxon>rosids</taxon>
        <taxon>malvids</taxon>
        <taxon>Sapindales</taxon>
        <taxon>Sapindaceae</taxon>
        <taxon>Hippocastanoideae</taxon>
        <taxon>Acereae</taxon>
        <taxon>Acer</taxon>
    </lineage>
</organism>
<sequence>MDDELKVRGEKRLNLCLVGKIMKKKLVNREVFMDFMNKVWRVNGGVEIEPVEGNIFAFYFKSMEDLQRILRGGPWNFDQAIIVFNKPSGAGVINELQFRTVDFWVQIHNIPLLCMTQEIGTFLGGMLGEVHDVDLGLIADGSGRFLRVKVTVDTMQPLQRCLQIDLLGTEKVTTMLLRYERLQDYFFRCDWISHKMDECVEDCEDRDMSVDVNRRLGVWLKASSPQKRSFKSSSRMDNRSWGRYNGSGRVKFSSNYERRIAENWRGKMTERVSVSGDGQRKAGSRDYGKEEESRRCVTRIDCMDTEAEPINAGGLSALGENKNCGSMCTSSPKISLLSLGGDKEKSVVTDRLVHGPETYDKGKQIVDNNMQQVDRDSDI</sequence>
<dbReference type="Pfam" id="PF14111">
    <property type="entry name" value="DUF4283"/>
    <property type="match status" value="1"/>
</dbReference>
<feature type="domain" description="DUF4283" evidence="2">
    <location>
        <begin position="10"/>
        <end position="84"/>
    </location>
</feature>
<protein>
    <recommendedName>
        <fullName evidence="2">DUF4283 domain-containing protein</fullName>
    </recommendedName>
</protein>
<dbReference type="AlphaFoldDB" id="A0A5C7IAZ3"/>
<dbReference type="Proteomes" id="UP000323000">
    <property type="component" value="Chromosome 3"/>
</dbReference>
<gene>
    <name evidence="3" type="ORF">EZV62_007868</name>
</gene>
<dbReference type="InterPro" id="IPR040256">
    <property type="entry name" value="At4g02000-like"/>
</dbReference>
<dbReference type="EMBL" id="VAHF01000003">
    <property type="protein sequence ID" value="TXG66593.1"/>
    <property type="molecule type" value="Genomic_DNA"/>
</dbReference>
<keyword evidence="4" id="KW-1185">Reference proteome</keyword>
<name>A0A5C7IAZ3_9ROSI</name>
<evidence type="ECO:0000313" key="4">
    <source>
        <dbReference type="Proteomes" id="UP000323000"/>
    </source>
</evidence>
<dbReference type="PANTHER" id="PTHR31286">
    <property type="entry name" value="GLYCINE-RICH CELL WALL STRUCTURAL PROTEIN 1.8-LIKE"/>
    <property type="match status" value="1"/>
</dbReference>
<dbReference type="InterPro" id="IPR025558">
    <property type="entry name" value="DUF4283"/>
</dbReference>
<comment type="caution">
    <text evidence="3">The sequence shown here is derived from an EMBL/GenBank/DDBJ whole genome shotgun (WGS) entry which is preliminary data.</text>
</comment>
<evidence type="ECO:0000313" key="3">
    <source>
        <dbReference type="EMBL" id="TXG66593.1"/>
    </source>
</evidence>
<reference evidence="4" key="1">
    <citation type="journal article" date="2019" name="Gigascience">
        <title>De novo genome assembly of the endangered Acer yangbiense, a plant species with extremely small populations endemic to Yunnan Province, China.</title>
        <authorList>
            <person name="Yang J."/>
            <person name="Wariss H.M."/>
            <person name="Tao L."/>
            <person name="Zhang R."/>
            <person name="Yun Q."/>
            <person name="Hollingsworth P."/>
            <person name="Dao Z."/>
            <person name="Luo G."/>
            <person name="Guo H."/>
            <person name="Ma Y."/>
            <person name="Sun W."/>
        </authorList>
    </citation>
    <scope>NUCLEOTIDE SEQUENCE [LARGE SCALE GENOMIC DNA]</scope>
    <source>
        <strain evidence="4">cv. Malutang</strain>
    </source>
</reference>
<dbReference type="PANTHER" id="PTHR31286:SF167">
    <property type="entry name" value="OS09G0268800 PROTEIN"/>
    <property type="match status" value="1"/>
</dbReference>
<proteinExistence type="predicted"/>
<evidence type="ECO:0000256" key="1">
    <source>
        <dbReference type="SAM" id="MobiDB-lite"/>
    </source>
</evidence>
<evidence type="ECO:0000259" key="2">
    <source>
        <dbReference type="Pfam" id="PF14111"/>
    </source>
</evidence>
<accession>A0A5C7IAZ3</accession>
<feature type="region of interest" description="Disordered" evidence="1">
    <location>
        <begin position="359"/>
        <end position="379"/>
    </location>
</feature>